<dbReference type="Proteomes" id="UP000324222">
    <property type="component" value="Unassembled WGS sequence"/>
</dbReference>
<protein>
    <submittedName>
        <fullName evidence="1">Uncharacterized protein</fullName>
    </submittedName>
</protein>
<dbReference type="EMBL" id="VSRR010013510">
    <property type="protein sequence ID" value="MPC55874.1"/>
    <property type="molecule type" value="Genomic_DNA"/>
</dbReference>
<evidence type="ECO:0000313" key="1">
    <source>
        <dbReference type="EMBL" id="MPC55874.1"/>
    </source>
</evidence>
<reference evidence="1 2" key="1">
    <citation type="submission" date="2019-05" db="EMBL/GenBank/DDBJ databases">
        <title>Another draft genome of Portunus trituberculatus and its Hox gene families provides insights of decapod evolution.</title>
        <authorList>
            <person name="Jeong J.-H."/>
            <person name="Song I."/>
            <person name="Kim S."/>
            <person name="Choi T."/>
            <person name="Kim D."/>
            <person name="Ryu S."/>
            <person name="Kim W."/>
        </authorList>
    </citation>
    <scope>NUCLEOTIDE SEQUENCE [LARGE SCALE GENOMIC DNA]</scope>
    <source>
        <tissue evidence="1">Muscle</tissue>
    </source>
</reference>
<name>A0A5B7GH49_PORTR</name>
<organism evidence="1 2">
    <name type="scientific">Portunus trituberculatus</name>
    <name type="common">Swimming crab</name>
    <name type="synonym">Neptunus trituberculatus</name>
    <dbReference type="NCBI Taxonomy" id="210409"/>
    <lineage>
        <taxon>Eukaryota</taxon>
        <taxon>Metazoa</taxon>
        <taxon>Ecdysozoa</taxon>
        <taxon>Arthropoda</taxon>
        <taxon>Crustacea</taxon>
        <taxon>Multicrustacea</taxon>
        <taxon>Malacostraca</taxon>
        <taxon>Eumalacostraca</taxon>
        <taxon>Eucarida</taxon>
        <taxon>Decapoda</taxon>
        <taxon>Pleocyemata</taxon>
        <taxon>Brachyura</taxon>
        <taxon>Eubrachyura</taxon>
        <taxon>Portunoidea</taxon>
        <taxon>Portunidae</taxon>
        <taxon>Portuninae</taxon>
        <taxon>Portunus</taxon>
    </lineage>
</organism>
<comment type="caution">
    <text evidence="1">The sequence shown here is derived from an EMBL/GenBank/DDBJ whole genome shotgun (WGS) entry which is preliminary data.</text>
</comment>
<gene>
    <name evidence="1" type="ORF">E2C01_049819</name>
</gene>
<evidence type="ECO:0000313" key="2">
    <source>
        <dbReference type="Proteomes" id="UP000324222"/>
    </source>
</evidence>
<keyword evidence="2" id="KW-1185">Reference proteome</keyword>
<dbReference type="AlphaFoldDB" id="A0A5B7GH49"/>
<accession>A0A5B7GH49</accession>
<proteinExistence type="predicted"/>
<sequence length="72" mass="8218">MVNTTSGNIRVKESDKDMTHFQIKTQENEEYPQGKSPKCSFKGVFTSCQPDVACFHETHTRNPTQRRPCLAT</sequence>